<evidence type="ECO:0000313" key="2">
    <source>
        <dbReference type="EMBL" id="CAE7501440.1"/>
    </source>
</evidence>
<comment type="caution">
    <text evidence="2">The sequence shown here is derived from an EMBL/GenBank/DDBJ whole genome shotgun (WGS) entry which is preliminary data.</text>
</comment>
<name>A0A812SZ53_9DINO</name>
<feature type="transmembrane region" description="Helical" evidence="1">
    <location>
        <begin position="112"/>
        <end position="139"/>
    </location>
</feature>
<dbReference type="EMBL" id="CAJNDS010002502">
    <property type="protein sequence ID" value="CAE7501440.1"/>
    <property type="molecule type" value="Genomic_DNA"/>
</dbReference>
<protein>
    <submittedName>
        <fullName evidence="2">Uncharacterized protein</fullName>
    </submittedName>
</protein>
<evidence type="ECO:0000313" key="3">
    <source>
        <dbReference type="Proteomes" id="UP000604046"/>
    </source>
</evidence>
<gene>
    <name evidence="2" type="ORF">SNAT2548_LOCUS28083</name>
</gene>
<proteinExistence type="predicted"/>
<organism evidence="2 3">
    <name type="scientific">Symbiodinium natans</name>
    <dbReference type="NCBI Taxonomy" id="878477"/>
    <lineage>
        <taxon>Eukaryota</taxon>
        <taxon>Sar</taxon>
        <taxon>Alveolata</taxon>
        <taxon>Dinophyceae</taxon>
        <taxon>Suessiales</taxon>
        <taxon>Symbiodiniaceae</taxon>
        <taxon>Symbiodinium</taxon>
    </lineage>
</organism>
<reference evidence="2" key="1">
    <citation type="submission" date="2021-02" db="EMBL/GenBank/DDBJ databases">
        <authorList>
            <person name="Dougan E. K."/>
            <person name="Rhodes N."/>
            <person name="Thang M."/>
            <person name="Chan C."/>
        </authorList>
    </citation>
    <scope>NUCLEOTIDE SEQUENCE</scope>
</reference>
<sequence>MAAEIFNDLAAPVEAKDESGEWKVIYPTKSLMLPGRALTLRLREEPTVLDICEREKHGVLKASEDFGQLSLRGKQMDAEERRATEREKARREDAWQRQQAQIAREARRLQNLFAVSGLALLLLVAVIGLLPICILLVALRPSGGALQPHAQAALEAALAVFLCGALCFFVGHWGPKRARSDLDLGDYACCARAAFNCEGLLVLAALAVMTWQHGAEFWWTSLIFWPVAGCGLCWWTYNCGKGLGAFGEDELDQNGRVEVRLAQARAGDQVKNRTIRFEGRVIPERGRPCVASWPGKYEGAWEALVRQSRAGEVSAAVVFLPDGTADHGCHDPIPMAEGLSHDPDACWCIPLYGEPKPWGCRWWTRWLRNVEMAVESGAELEVYFFAGLAGRGKVQSFDSAGPEHLRREEIYGKLREFKESPQFEAASAAGLDGLSREHREDSSSRHSRELHRLFLAWLPKEEAEFLEASEGLGNSQKAEVAWLDRKGYQYRVVDVSMWLSDADAAVEVQEPHSAVDDISTPRMRIPHEVPADIQSLDP</sequence>
<dbReference type="Proteomes" id="UP000604046">
    <property type="component" value="Unassembled WGS sequence"/>
</dbReference>
<keyword evidence="1" id="KW-0812">Transmembrane</keyword>
<feature type="transmembrane region" description="Helical" evidence="1">
    <location>
        <begin position="193"/>
        <end position="211"/>
    </location>
</feature>
<keyword evidence="3" id="KW-1185">Reference proteome</keyword>
<evidence type="ECO:0000256" key="1">
    <source>
        <dbReference type="SAM" id="Phobius"/>
    </source>
</evidence>
<dbReference type="AlphaFoldDB" id="A0A812SZ53"/>
<keyword evidence="1" id="KW-0472">Membrane</keyword>
<accession>A0A812SZ53</accession>
<keyword evidence="1" id="KW-1133">Transmembrane helix</keyword>
<feature type="transmembrane region" description="Helical" evidence="1">
    <location>
        <begin position="151"/>
        <end position="173"/>
    </location>
</feature>